<feature type="transmembrane region" description="Helical" evidence="2">
    <location>
        <begin position="287"/>
        <end position="306"/>
    </location>
</feature>
<name>A0A1G9WI27_9EURY</name>
<evidence type="ECO:0000259" key="3">
    <source>
        <dbReference type="Pfam" id="PF13231"/>
    </source>
</evidence>
<evidence type="ECO:0000256" key="1">
    <source>
        <dbReference type="SAM" id="MobiDB-lite"/>
    </source>
</evidence>
<evidence type="ECO:0000313" key="5">
    <source>
        <dbReference type="Proteomes" id="UP000199370"/>
    </source>
</evidence>
<feature type="transmembrane region" description="Helical" evidence="2">
    <location>
        <begin position="312"/>
        <end position="330"/>
    </location>
</feature>
<dbReference type="RefSeq" id="WP_089732966.1">
    <property type="nucleotide sequence ID" value="NZ_FNIA01000008.1"/>
</dbReference>
<keyword evidence="2" id="KW-0472">Membrane</keyword>
<gene>
    <name evidence="4" type="ORF">SAMN05192554_10889</name>
</gene>
<feature type="compositionally biased region" description="Low complexity" evidence="1">
    <location>
        <begin position="1"/>
        <end position="10"/>
    </location>
</feature>
<dbReference type="PANTHER" id="PTHR41710">
    <property type="entry name" value="GLYCOSYL TRANSFERASE, FAMILY 39"/>
    <property type="match status" value="1"/>
</dbReference>
<keyword evidence="2" id="KW-0812">Transmembrane</keyword>
<dbReference type="AlphaFoldDB" id="A0A1G9WI27"/>
<dbReference type="EMBL" id="FNIA01000008">
    <property type="protein sequence ID" value="SDM84232.1"/>
    <property type="molecule type" value="Genomic_DNA"/>
</dbReference>
<proteinExistence type="predicted"/>
<dbReference type="OrthoDB" id="313515at2157"/>
<feature type="transmembrane region" description="Helical" evidence="2">
    <location>
        <begin position="472"/>
        <end position="491"/>
    </location>
</feature>
<reference evidence="4 5" key="1">
    <citation type="submission" date="2016-10" db="EMBL/GenBank/DDBJ databases">
        <authorList>
            <person name="de Groot N.N."/>
        </authorList>
    </citation>
    <scope>NUCLEOTIDE SEQUENCE [LARGE SCALE GENOMIC DNA]</scope>
    <source>
        <strain evidence="5">EB21,IBRC-M 10013,KCTC 4048</strain>
    </source>
</reference>
<feature type="transmembrane region" description="Helical" evidence="2">
    <location>
        <begin position="155"/>
        <end position="172"/>
    </location>
</feature>
<dbReference type="STRING" id="996166.SAMN05192554_10889"/>
<feature type="transmembrane region" description="Helical" evidence="2">
    <location>
        <begin position="412"/>
        <end position="433"/>
    </location>
</feature>
<feature type="transmembrane region" description="Helical" evidence="2">
    <location>
        <begin position="342"/>
        <end position="362"/>
    </location>
</feature>
<dbReference type="InterPro" id="IPR016950">
    <property type="entry name" value="Manno-Trfase_MA4085_prd"/>
</dbReference>
<feature type="domain" description="Glycosyltransferase RgtA/B/C/D-like" evidence="3">
    <location>
        <begin position="82"/>
        <end position="221"/>
    </location>
</feature>
<feature type="transmembrane region" description="Helical" evidence="2">
    <location>
        <begin position="445"/>
        <end position="466"/>
    </location>
</feature>
<evidence type="ECO:0000313" key="4">
    <source>
        <dbReference type="EMBL" id="SDM84232.1"/>
    </source>
</evidence>
<feature type="region of interest" description="Disordered" evidence="1">
    <location>
        <begin position="1"/>
        <end position="27"/>
    </location>
</feature>
<feature type="transmembrane region" description="Helical" evidence="2">
    <location>
        <begin position="503"/>
        <end position="530"/>
    </location>
</feature>
<dbReference type="Proteomes" id="UP000199370">
    <property type="component" value="Unassembled WGS sequence"/>
</dbReference>
<evidence type="ECO:0000256" key="2">
    <source>
        <dbReference type="SAM" id="Phobius"/>
    </source>
</evidence>
<keyword evidence="2" id="KW-1133">Transmembrane helix</keyword>
<feature type="transmembrane region" description="Helical" evidence="2">
    <location>
        <begin position="244"/>
        <end position="275"/>
    </location>
</feature>
<dbReference type="PANTHER" id="PTHR41710:SF2">
    <property type="entry name" value="GLYCOSYL TRANSFERASE FAMILY 39_83 DOMAIN-CONTAINING PROTEIN"/>
    <property type="match status" value="1"/>
</dbReference>
<feature type="transmembrane region" description="Helical" evidence="2">
    <location>
        <begin position="179"/>
        <end position="212"/>
    </location>
</feature>
<feature type="transmembrane region" description="Helical" evidence="2">
    <location>
        <begin position="131"/>
        <end position="149"/>
    </location>
</feature>
<dbReference type="InterPro" id="IPR019962">
    <property type="entry name" value="CHP03663"/>
</dbReference>
<protein>
    <submittedName>
        <fullName evidence="4">TIGR03663 family protein</fullName>
    </submittedName>
</protein>
<dbReference type="InterPro" id="IPR038731">
    <property type="entry name" value="RgtA/B/C-like"/>
</dbReference>
<dbReference type="Pfam" id="PF13231">
    <property type="entry name" value="PMT_2"/>
    <property type="match status" value="1"/>
</dbReference>
<sequence length="692" mass="73649">MADAAAASAGDDGHGTDGGTGTESESADRPLLGTVVGLSLLATALRLLDLGARTAHWDEGRHGYAVLRYGATGVWEYRPILHGPLLAHANELLFYVLGASDAASRLLPALLGGLLPLAAWLFRERLRRSEVVALAALFAVTPALLYYSRFARSDLLVATFAFVTVGLLVRLLDTRDPGYLYAASVSFALAVTSKENALVYLACWLGAGALLVDHRLFWKRWSLVGDGDRRLAAPAWFRDRVDEAVLLFAVLNPVVVALLPGVGRVVAIVLLLVALRCALWVVPDEGEAFPVIVGVGVAALSVLVFVGDAVLATYAVAWLVAGAYVLGVLLRGSDAGRTLSLWRGPVFLSGVVFTVLVAGLYLPRGQGLDAVAGDPLLLADLVEQALFGSWTAASELWFGAVQDQSILPYTTFFLRTLLAGAAVTCVFGVAGFLLDRYRDGGSRDLVAFCGYWGLVSVLVYPIVMYGTGPWHAVHVAVPLAVPAAVALSQVYRWGRDAVTDRRAVPAALAVLVLTGAAGTAVGAAVTTAYLGPTSPDNGLVQTGQPGTDLDPVLAQVSAATDGHDDGPEVLYYGASFAMDDESAADRLPVTDEYGWRNDSYRQLARNEAWYDRLPLPWYFEQQGLETESVRNATALRAALASPPPVIVTRAVHRDTVARELGGGYEQYELQLTVNGTDTVVFVNASTGRESKR</sequence>
<dbReference type="NCBIfam" id="TIGR03663">
    <property type="entry name" value="flippase activity-associated protein Agl23"/>
    <property type="match status" value="1"/>
</dbReference>
<keyword evidence="5" id="KW-1185">Reference proteome</keyword>
<accession>A0A1G9WI27</accession>
<organism evidence="4 5">
    <name type="scientific">Haloarchaeobius iranensis</name>
    <dbReference type="NCBI Taxonomy" id="996166"/>
    <lineage>
        <taxon>Archaea</taxon>
        <taxon>Methanobacteriati</taxon>
        <taxon>Methanobacteriota</taxon>
        <taxon>Stenosarchaea group</taxon>
        <taxon>Halobacteria</taxon>
        <taxon>Halobacteriales</taxon>
        <taxon>Halorubellaceae</taxon>
        <taxon>Haloarchaeobius</taxon>
    </lineage>
</organism>
<dbReference type="PIRSF" id="PIRSF030218">
    <property type="entry name" value="Mannosyltr_MA4085_prd"/>
    <property type="match status" value="1"/>
</dbReference>